<dbReference type="GO" id="GO:0046982">
    <property type="term" value="F:protein heterodimerization activity"/>
    <property type="evidence" value="ECO:0007669"/>
    <property type="project" value="InterPro"/>
</dbReference>
<dbReference type="Gene3D" id="1.10.20.10">
    <property type="entry name" value="Histone, subunit A"/>
    <property type="match status" value="1"/>
</dbReference>
<dbReference type="PRINTS" id="PR00622">
    <property type="entry name" value="HISTONEH3"/>
</dbReference>
<evidence type="ECO:0000256" key="2">
    <source>
        <dbReference type="SAM" id="MobiDB-lite"/>
    </source>
</evidence>
<dbReference type="InParanoid" id="A0A2G5E042"/>
<name>A0A2G5E042_AQUCA</name>
<sequence length="112" mass="12905">MARTKQRRTKTRRRSTTAGETSATPAPSTSVFTLTVSISTSFHMFSSRKPHRWRPGTVALREIRHYQKSSDLLIPFAPFVRLVRRSPINLALRLIVGPQKLCMQFKRQLKLI</sequence>
<dbReference type="STRING" id="218851.A0A2G5E042"/>
<dbReference type="InterPro" id="IPR007125">
    <property type="entry name" value="H2A/H2B/H3"/>
</dbReference>
<accession>A0A2G5E042</accession>
<dbReference type="Proteomes" id="UP000230069">
    <property type="component" value="Unassembled WGS sequence"/>
</dbReference>
<dbReference type="InterPro" id="IPR000164">
    <property type="entry name" value="Histone_H3/CENP-A"/>
</dbReference>
<dbReference type="AlphaFoldDB" id="A0A2G5E042"/>
<comment type="similarity">
    <text evidence="1">Belongs to the histone H3 family.</text>
</comment>
<feature type="compositionally biased region" description="Basic residues" evidence="2">
    <location>
        <begin position="1"/>
        <end position="15"/>
    </location>
</feature>
<proteinExistence type="inferred from homology"/>
<dbReference type="GO" id="GO:0000786">
    <property type="term" value="C:nucleosome"/>
    <property type="evidence" value="ECO:0007669"/>
    <property type="project" value="InterPro"/>
</dbReference>
<dbReference type="OrthoDB" id="1746840at2759"/>
<evidence type="ECO:0000259" key="3">
    <source>
        <dbReference type="Pfam" id="PF00125"/>
    </source>
</evidence>
<evidence type="ECO:0000256" key="1">
    <source>
        <dbReference type="ARBA" id="ARBA00010343"/>
    </source>
</evidence>
<evidence type="ECO:0000313" key="5">
    <source>
        <dbReference type="Proteomes" id="UP000230069"/>
    </source>
</evidence>
<evidence type="ECO:0000313" key="4">
    <source>
        <dbReference type="EMBL" id="PIA49071.1"/>
    </source>
</evidence>
<dbReference type="InterPro" id="IPR009072">
    <property type="entry name" value="Histone-fold"/>
</dbReference>
<dbReference type="SUPFAM" id="SSF47113">
    <property type="entry name" value="Histone-fold"/>
    <property type="match status" value="1"/>
</dbReference>
<dbReference type="EMBL" id="KZ305030">
    <property type="protein sequence ID" value="PIA49071.1"/>
    <property type="molecule type" value="Genomic_DNA"/>
</dbReference>
<protein>
    <recommendedName>
        <fullName evidence="3">Core Histone H2A/H2B/H3 domain-containing protein</fullName>
    </recommendedName>
</protein>
<dbReference type="PANTHER" id="PTHR11426">
    <property type="entry name" value="HISTONE H3"/>
    <property type="match status" value="1"/>
</dbReference>
<keyword evidence="5" id="KW-1185">Reference proteome</keyword>
<feature type="region of interest" description="Disordered" evidence="2">
    <location>
        <begin position="1"/>
        <end position="27"/>
    </location>
</feature>
<organism evidence="4 5">
    <name type="scientific">Aquilegia coerulea</name>
    <name type="common">Rocky mountain columbine</name>
    <dbReference type="NCBI Taxonomy" id="218851"/>
    <lineage>
        <taxon>Eukaryota</taxon>
        <taxon>Viridiplantae</taxon>
        <taxon>Streptophyta</taxon>
        <taxon>Embryophyta</taxon>
        <taxon>Tracheophyta</taxon>
        <taxon>Spermatophyta</taxon>
        <taxon>Magnoliopsida</taxon>
        <taxon>Ranunculales</taxon>
        <taxon>Ranunculaceae</taxon>
        <taxon>Thalictroideae</taxon>
        <taxon>Aquilegia</taxon>
    </lineage>
</organism>
<reference evidence="4 5" key="1">
    <citation type="submission" date="2017-09" db="EMBL/GenBank/DDBJ databases">
        <title>WGS assembly of Aquilegia coerulea Goldsmith.</title>
        <authorList>
            <person name="Hodges S."/>
            <person name="Kramer E."/>
            <person name="Nordborg M."/>
            <person name="Tomkins J."/>
            <person name="Borevitz J."/>
            <person name="Derieg N."/>
            <person name="Yan J."/>
            <person name="Mihaltcheva S."/>
            <person name="Hayes R.D."/>
            <person name="Rokhsar D."/>
        </authorList>
    </citation>
    <scope>NUCLEOTIDE SEQUENCE [LARGE SCALE GENOMIC DNA]</scope>
    <source>
        <strain evidence="5">cv. Goldsmith</strain>
    </source>
</reference>
<feature type="domain" description="Core Histone H2A/H2B/H3" evidence="3">
    <location>
        <begin position="55"/>
        <end position="84"/>
    </location>
</feature>
<dbReference type="Pfam" id="PF00125">
    <property type="entry name" value="Histone"/>
    <property type="match status" value="1"/>
</dbReference>
<dbReference type="GO" id="GO:0003677">
    <property type="term" value="F:DNA binding"/>
    <property type="evidence" value="ECO:0007669"/>
    <property type="project" value="InterPro"/>
</dbReference>
<gene>
    <name evidence="4" type="ORF">AQUCO_01300131v1</name>
</gene>
<dbReference type="GO" id="GO:0030527">
    <property type="term" value="F:structural constituent of chromatin"/>
    <property type="evidence" value="ECO:0007669"/>
    <property type="project" value="InterPro"/>
</dbReference>
<feature type="compositionally biased region" description="Polar residues" evidence="2">
    <location>
        <begin position="18"/>
        <end position="27"/>
    </location>
</feature>